<protein>
    <recommendedName>
        <fullName evidence="3">Transposase domain-containing protein</fullName>
    </recommendedName>
</protein>
<evidence type="ECO:0008006" key="3">
    <source>
        <dbReference type="Google" id="ProtNLM"/>
    </source>
</evidence>
<proteinExistence type="predicted"/>
<dbReference type="PANTHER" id="PTHR46579">
    <property type="entry name" value="F5/8 TYPE C DOMAIN-CONTAINING PROTEIN-RELATED"/>
    <property type="match status" value="1"/>
</dbReference>
<dbReference type="AlphaFoldDB" id="A0A4S8M9F9"/>
<dbReference type="EMBL" id="ML179125">
    <property type="protein sequence ID" value="THU99036.1"/>
    <property type="molecule type" value="Genomic_DNA"/>
</dbReference>
<keyword evidence="2" id="KW-1185">Reference proteome</keyword>
<sequence length="444" mass="51476">MHLFFENVLQVLINLWTTSFKGLDQGTGSYELLPGVWDAIGTTTASCGNTIPSSFGQRPVNIATDAGRKASTADSWSFWLLYLGPVVLHNQFTKRVYYDHFVKFASLVMLCLEFEIKRSQIDVIRQGFAEWVEEFERLYYQYNPDRLSTCPLTIHALLHVADSIEWCGPAWAYWSFPTERYCNRIQPAIKSRRYPWACIDIYITDYAVLSIIKMNYDLGETLRMQGQLGSVGRKRFSHPSYQDCILLSPCRPYSSITQFHHDKIVVHFSTRFKTDVASIRQYYKRDQVEQWAKVRFTDDGDDIKAASMDGDSEDRRDVTYIRYDMLIDLNARHFNREEDLQKQQFYGQLQNIFVVRFPPTITIGQPTEELYILAGIRKCHDVKLKNGMRMPYYAKMGGYEVVDMSCVQCVVGRIKATQNHWAIVDRSGALQRSYYVCDDTSLAD</sequence>
<evidence type="ECO:0000313" key="2">
    <source>
        <dbReference type="Proteomes" id="UP000297245"/>
    </source>
</evidence>
<evidence type="ECO:0000313" key="1">
    <source>
        <dbReference type="EMBL" id="THU99036.1"/>
    </source>
</evidence>
<name>A0A4S8M9F9_DENBC</name>
<dbReference type="Proteomes" id="UP000297245">
    <property type="component" value="Unassembled WGS sequence"/>
</dbReference>
<dbReference type="PANTHER" id="PTHR46579:SF1">
    <property type="entry name" value="F5_8 TYPE C DOMAIN-CONTAINING PROTEIN"/>
    <property type="match status" value="1"/>
</dbReference>
<dbReference type="OrthoDB" id="6613063at2759"/>
<gene>
    <name evidence="1" type="ORF">K435DRAFT_659655</name>
</gene>
<accession>A0A4S8M9F9</accession>
<reference evidence="1 2" key="1">
    <citation type="journal article" date="2019" name="Nat. Ecol. Evol.">
        <title>Megaphylogeny resolves global patterns of mushroom evolution.</title>
        <authorList>
            <person name="Varga T."/>
            <person name="Krizsan K."/>
            <person name="Foldi C."/>
            <person name="Dima B."/>
            <person name="Sanchez-Garcia M."/>
            <person name="Sanchez-Ramirez S."/>
            <person name="Szollosi G.J."/>
            <person name="Szarkandi J.G."/>
            <person name="Papp V."/>
            <person name="Albert L."/>
            <person name="Andreopoulos W."/>
            <person name="Angelini C."/>
            <person name="Antonin V."/>
            <person name="Barry K.W."/>
            <person name="Bougher N.L."/>
            <person name="Buchanan P."/>
            <person name="Buyck B."/>
            <person name="Bense V."/>
            <person name="Catcheside P."/>
            <person name="Chovatia M."/>
            <person name="Cooper J."/>
            <person name="Damon W."/>
            <person name="Desjardin D."/>
            <person name="Finy P."/>
            <person name="Geml J."/>
            <person name="Haridas S."/>
            <person name="Hughes K."/>
            <person name="Justo A."/>
            <person name="Karasinski D."/>
            <person name="Kautmanova I."/>
            <person name="Kiss B."/>
            <person name="Kocsube S."/>
            <person name="Kotiranta H."/>
            <person name="LaButti K.M."/>
            <person name="Lechner B.E."/>
            <person name="Liimatainen K."/>
            <person name="Lipzen A."/>
            <person name="Lukacs Z."/>
            <person name="Mihaltcheva S."/>
            <person name="Morgado L.N."/>
            <person name="Niskanen T."/>
            <person name="Noordeloos M.E."/>
            <person name="Ohm R.A."/>
            <person name="Ortiz-Santana B."/>
            <person name="Ovrebo C."/>
            <person name="Racz N."/>
            <person name="Riley R."/>
            <person name="Savchenko A."/>
            <person name="Shiryaev A."/>
            <person name="Soop K."/>
            <person name="Spirin V."/>
            <person name="Szebenyi C."/>
            <person name="Tomsovsky M."/>
            <person name="Tulloss R.E."/>
            <person name="Uehling J."/>
            <person name="Grigoriev I.V."/>
            <person name="Vagvolgyi C."/>
            <person name="Papp T."/>
            <person name="Martin F.M."/>
            <person name="Miettinen O."/>
            <person name="Hibbett D.S."/>
            <person name="Nagy L.G."/>
        </authorList>
    </citation>
    <scope>NUCLEOTIDE SEQUENCE [LARGE SCALE GENOMIC DNA]</scope>
    <source>
        <strain evidence="1 2">CBS 962.96</strain>
    </source>
</reference>
<organism evidence="1 2">
    <name type="scientific">Dendrothele bispora (strain CBS 962.96)</name>
    <dbReference type="NCBI Taxonomy" id="1314807"/>
    <lineage>
        <taxon>Eukaryota</taxon>
        <taxon>Fungi</taxon>
        <taxon>Dikarya</taxon>
        <taxon>Basidiomycota</taxon>
        <taxon>Agaricomycotina</taxon>
        <taxon>Agaricomycetes</taxon>
        <taxon>Agaricomycetidae</taxon>
        <taxon>Agaricales</taxon>
        <taxon>Agaricales incertae sedis</taxon>
        <taxon>Dendrothele</taxon>
    </lineage>
</organism>